<gene>
    <name evidence="3" type="primary">WFDC9</name>
</gene>
<dbReference type="RefSeq" id="XP_019492453.1">
    <property type="nucleotide sequence ID" value="XM_019636908.1"/>
</dbReference>
<evidence type="ECO:0000313" key="3">
    <source>
        <dbReference type="RefSeq" id="XP_019492453.1"/>
    </source>
</evidence>
<keyword evidence="1" id="KW-0732">Signal</keyword>
<evidence type="ECO:0000313" key="2">
    <source>
        <dbReference type="Proteomes" id="UP000694851"/>
    </source>
</evidence>
<keyword evidence="2" id="KW-1185">Reference proteome</keyword>
<accession>A0A8B7QXD8</accession>
<reference evidence="3" key="1">
    <citation type="submission" date="2025-08" db="UniProtKB">
        <authorList>
            <consortium name="RefSeq"/>
        </authorList>
    </citation>
    <scope>IDENTIFICATION</scope>
    <source>
        <tissue evidence="3">Muscle</tissue>
    </source>
</reference>
<evidence type="ECO:0000256" key="1">
    <source>
        <dbReference type="SAM" id="SignalP"/>
    </source>
</evidence>
<organism evidence="2 3">
    <name type="scientific">Hipposideros armiger</name>
    <name type="common">Great Himalayan leaf-nosed bat</name>
    <dbReference type="NCBI Taxonomy" id="186990"/>
    <lineage>
        <taxon>Eukaryota</taxon>
        <taxon>Metazoa</taxon>
        <taxon>Chordata</taxon>
        <taxon>Craniata</taxon>
        <taxon>Vertebrata</taxon>
        <taxon>Euteleostomi</taxon>
        <taxon>Mammalia</taxon>
        <taxon>Eutheria</taxon>
        <taxon>Laurasiatheria</taxon>
        <taxon>Chiroptera</taxon>
        <taxon>Yinpterochiroptera</taxon>
        <taxon>Rhinolophoidea</taxon>
        <taxon>Hipposideridae</taxon>
        <taxon>Hipposideros</taxon>
    </lineage>
</organism>
<sequence>MKPWVLLLIILICGVVTLLPVLGGIRRNHDFPVERRETEQCWVQPPPQHCEKRCSKSHGCMDVNHTCCWTFCGEICLDNE</sequence>
<feature type="signal peptide" evidence="1">
    <location>
        <begin position="1"/>
        <end position="18"/>
    </location>
</feature>
<name>A0A8B7QXD8_HIPAR</name>
<dbReference type="GeneID" id="109379901"/>
<dbReference type="CTD" id="259240"/>
<dbReference type="OrthoDB" id="9699870at2759"/>
<dbReference type="AlphaFoldDB" id="A0A8B7QXD8"/>
<feature type="chain" id="PRO_5034282038" evidence="1">
    <location>
        <begin position="19"/>
        <end position="80"/>
    </location>
</feature>
<protein>
    <submittedName>
        <fullName evidence="3">Protein WFDC9</fullName>
    </submittedName>
</protein>
<dbReference type="KEGG" id="hai:109379901"/>
<proteinExistence type="predicted"/>
<dbReference type="Proteomes" id="UP000694851">
    <property type="component" value="Unplaced"/>
</dbReference>